<evidence type="ECO:0000256" key="8">
    <source>
        <dbReference type="ARBA" id="ARBA00023004"/>
    </source>
</evidence>
<evidence type="ECO:0000313" key="19">
    <source>
        <dbReference type="Proteomes" id="UP000547879"/>
    </source>
</evidence>
<dbReference type="PROSITE" id="PS52016">
    <property type="entry name" value="TONB_DEPENDENT_REC_3"/>
    <property type="match status" value="1"/>
</dbReference>
<accession>A0A7X0D349</accession>
<evidence type="ECO:0000256" key="2">
    <source>
        <dbReference type="ARBA" id="ARBA00009810"/>
    </source>
</evidence>
<gene>
    <name evidence="18" type="ORF">HNQ72_005596</name>
</gene>
<comment type="caution">
    <text evidence="18">The sequence shown here is derived from an EMBL/GenBank/DDBJ whole genome shotgun (WGS) entry which is preliminary data.</text>
</comment>
<evidence type="ECO:0000256" key="1">
    <source>
        <dbReference type="ARBA" id="ARBA00004571"/>
    </source>
</evidence>
<dbReference type="InterPro" id="IPR012910">
    <property type="entry name" value="Plug_dom"/>
</dbReference>
<proteinExistence type="inferred from homology"/>
<dbReference type="CDD" id="cd01347">
    <property type="entry name" value="ligand_gated_channel"/>
    <property type="match status" value="1"/>
</dbReference>
<dbReference type="InterPro" id="IPR010105">
    <property type="entry name" value="TonB_sidphr_rcpt"/>
</dbReference>
<comment type="subcellular location">
    <subcellularLocation>
        <location evidence="1 14">Cell outer membrane</location>
        <topology evidence="1 14">Multi-pass membrane protein</topology>
    </subcellularLocation>
</comment>
<dbReference type="SMART" id="SM00965">
    <property type="entry name" value="STN"/>
    <property type="match status" value="1"/>
</dbReference>
<evidence type="ECO:0000256" key="13">
    <source>
        <dbReference type="ARBA" id="ARBA00023237"/>
    </source>
</evidence>
<dbReference type="InterPro" id="IPR011662">
    <property type="entry name" value="Secretin/TonB_short_N"/>
</dbReference>
<dbReference type="EMBL" id="JACHEG010000011">
    <property type="protein sequence ID" value="MBB6165748.1"/>
    <property type="molecule type" value="Genomic_DNA"/>
</dbReference>
<feature type="domain" description="Secretin/TonB short N-terminal" evidence="17">
    <location>
        <begin position="90"/>
        <end position="141"/>
    </location>
</feature>
<dbReference type="InterPro" id="IPR036942">
    <property type="entry name" value="Beta-barrel_TonB_sf"/>
</dbReference>
<dbReference type="InterPro" id="IPR000531">
    <property type="entry name" value="Beta-barrel_TonB"/>
</dbReference>
<evidence type="ECO:0000256" key="5">
    <source>
        <dbReference type="ARBA" id="ARBA00022496"/>
    </source>
</evidence>
<dbReference type="GO" id="GO:0009279">
    <property type="term" value="C:cell outer membrane"/>
    <property type="evidence" value="ECO:0007669"/>
    <property type="project" value="UniProtKB-SubCell"/>
</dbReference>
<keyword evidence="5" id="KW-0410">Iron transport</keyword>
<evidence type="ECO:0000256" key="9">
    <source>
        <dbReference type="ARBA" id="ARBA00023065"/>
    </source>
</evidence>
<keyword evidence="7" id="KW-0732">Signal</keyword>
<evidence type="ECO:0000256" key="6">
    <source>
        <dbReference type="ARBA" id="ARBA00022692"/>
    </source>
</evidence>
<keyword evidence="10 15" id="KW-0798">TonB box</keyword>
<evidence type="ECO:0000256" key="11">
    <source>
        <dbReference type="ARBA" id="ARBA00023136"/>
    </source>
</evidence>
<dbReference type="GO" id="GO:0015344">
    <property type="term" value="F:siderophore uptake transmembrane transporter activity"/>
    <property type="evidence" value="ECO:0007669"/>
    <property type="project" value="TreeGrafter"/>
</dbReference>
<keyword evidence="12 18" id="KW-0675">Receptor</keyword>
<dbReference type="GO" id="GO:0015891">
    <property type="term" value="P:siderophore transport"/>
    <property type="evidence" value="ECO:0007669"/>
    <property type="project" value="InterPro"/>
</dbReference>
<evidence type="ECO:0000256" key="16">
    <source>
        <dbReference type="SAM" id="MobiDB-lite"/>
    </source>
</evidence>
<dbReference type="Pfam" id="PF07715">
    <property type="entry name" value="Plug"/>
    <property type="match status" value="1"/>
</dbReference>
<dbReference type="NCBIfam" id="TIGR01783">
    <property type="entry name" value="TonB-siderophor"/>
    <property type="match status" value="1"/>
</dbReference>
<evidence type="ECO:0000256" key="14">
    <source>
        <dbReference type="PROSITE-ProRule" id="PRU01360"/>
    </source>
</evidence>
<feature type="region of interest" description="Disordered" evidence="16">
    <location>
        <begin position="1"/>
        <end position="22"/>
    </location>
</feature>
<dbReference type="FunFam" id="2.170.130.10:FF:000010">
    <property type="entry name" value="Ferripyoverdine receptor"/>
    <property type="match status" value="1"/>
</dbReference>
<dbReference type="Pfam" id="PF00593">
    <property type="entry name" value="TonB_dep_Rec_b-barrel"/>
    <property type="match status" value="1"/>
</dbReference>
<dbReference type="PANTHER" id="PTHR32552:SF74">
    <property type="entry name" value="HYDROXAMATE SIDEROPHORE RECEPTOR FHUE"/>
    <property type="match status" value="1"/>
</dbReference>
<dbReference type="Gene3D" id="2.170.130.10">
    <property type="entry name" value="TonB-dependent receptor, plug domain"/>
    <property type="match status" value="1"/>
</dbReference>
<protein>
    <submittedName>
        <fullName evidence="18">Outer membrane receptor for ferric coprogen and ferric-rhodotorulic acid</fullName>
    </submittedName>
</protein>
<keyword evidence="19" id="KW-1185">Reference proteome</keyword>
<evidence type="ECO:0000256" key="12">
    <source>
        <dbReference type="ARBA" id="ARBA00023170"/>
    </source>
</evidence>
<dbReference type="Gene3D" id="2.40.170.20">
    <property type="entry name" value="TonB-dependent receptor, beta-barrel domain"/>
    <property type="match status" value="1"/>
</dbReference>
<dbReference type="PANTHER" id="PTHR32552">
    <property type="entry name" value="FERRICHROME IRON RECEPTOR-RELATED"/>
    <property type="match status" value="1"/>
</dbReference>
<dbReference type="SUPFAM" id="SSF56935">
    <property type="entry name" value="Porins"/>
    <property type="match status" value="1"/>
</dbReference>
<reference evidence="18 19" key="1">
    <citation type="submission" date="2020-08" db="EMBL/GenBank/DDBJ databases">
        <title>Genomic Encyclopedia of Type Strains, Phase IV (KMG-IV): sequencing the most valuable type-strain genomes for metagenomic binning, comparative biology and taxonomic classification.</title>
        <authorList>
            <person name="Goeker M."/>
        </authorList>
    </citation>
    <scope>NUCLEOTIDE SEQUENCE [LARGE SCALE GENOMIC DNA]</scope>
    <source>
        <strain evidence="18 19">DSM 100734</strain>
    </source>
</reference>
<keyword evidence="6 14" id="KW-0812">Transmembrane</keyword>
<evidence type="ECO:0000256" key="10">
    <source>
        <dbReference type="ARBA" id="ARBA00023077"/>
    </source>
</evidence>
<dbReference type="Pfam" id="PF07660">
    <property type="entry name" value="STN"/>
    <property type="match status" value="1"/>
</dbReference>
<dbReference type="InterPro" id="IPR039426">
    <property type="entry name" value="TonB-dep_rcpt-like"/>
</dbReference>
<evidence type="ECO:0000259" key="17">
    <source>
        <dbReference type="SMART" id="SM00965"/>
    </source>
</evidence>
<keyword evidence="3 14" id="KW-0813">Transport</keyword>
<comment type="similarity">
    <text evidence="2 14 15">Belongs to the TonB-dependent receptor family.</text>
</comment>
<keyword evidence="11 14" id="KW-0472">Membrane</keyword>
<dbReference type="GO" id="GO:0038023">
    <property type="term" value="F:signaling receptor activity"/>
    <property type="evidence" value="ECO:0007669"/>
    <property type="project" value="InterPro"/>
</dbReference>
<evidence type="ECO:0000256" key="3">
    <source>
        <dbReference type="ARBA" id="ARBA00022448"/>
    </source>
</evidence>
<evidence type="ECO:0000256" key="7">
    <source>
        <dbReference type="ARBA" id="ARBA00022729"/>
    </source>
</evidence>
<dbReference type="InterPro" id="IPR037066">
    <property type="entry name" value="Plug_dom_sf"/>
</dbReference>
<evidence type="ECO:0000256" key="4">
    <source>
        <dbReference type="ARBA" id="ARBA00022452"/>
    </source>
</evidence>
<keyword evidence="8" id="KW-0408">Iron</keyword>
<dbReference type="Gene3D" id="3.55.50.30">
    <property type="match status" value="1"/>
</dbReference>
<dbReference type="Proteomes" id="UP000547879">
    <property type="component" value="Unassembled WGS sequence"/>
</dbReference>
<dbReference type="AlphaFoldDB" id="A0A7X0D349"/>
<keyword evidence="9" id="KW-0406">Ion transport</keyword>
<dbReference type="RefSeq" id="WP_183997266.1">
    <property type="nucleotide sequence ID" value="NZ_BMHW01000013.1"/>
</dbReference>
<organism evidence="18 19">
    <name type="scientific">Rhizobium wenxiniae</name>
    <dbReference type="NCBI Taxonomy" id="1737357"/>
    <lineage>
        <taxon>Bacteria</taxon>
        <taxon>Pseudomonadati</taxon>
        <taxon>Pseudomonadota</taxon>
        <taxon>Alphaproteobacteria</taxon>
        <taxon>Hyphomicrobiales</taxon>
        <taxon>Rhizobiaceae</taxon>
        <taxon>Rhizobium/Agrobacterium group</taxon>
        <taxon>Rhizobium</taxon>
    </lineage>
</organism>
<sequence length="840" mass="91924">MQIEQDGKGFAMGMQSGGTRSRNKRAGSVWLAASASALTITASLAMSASPVLAQQKAAAAATADMSTLAFNIPAQSLNTAVLAFADRAGLQVFFDAGRLKGLRSSGVQGTYSREQAIGQLLQGTGVSYRFTGATTVSLVTASMTNGAENADDSTALRPIVISSLGSTTEGTGSYTTGAMSTGVKLPLSVKETPQTVTVVTRQKIEDKSYETLDQAVADTPGLIANQNFGDARYQYWSRGLIIDNMQYDGVANPVQYYARDSDGADDLDMYDRVEVLRGASGLVTGAGNPSGAINLMRKKPLDEKKTTITTRASSWGNAEAVVDHSTPFNDEGTVRGRVVSSYGAGQTYKDDSFNKDGLFYGTLEADVAEDTTVNIGYSYQKQKIDGYDWGGLPVKTDGSFYDFSPSDFVGNDWQYVDRQQHTAFFDLEHRFESDWKLNVTGRASWSKSEMAASFSSYTGSDLYLYDRLFNYDNDVYSFDANLNGSFEAFGRDHDLVFGVNANRTNLKILNSLGATTLISDPLNWSSSSDFDYAAFTPFSRLQYQTEQIGAYAAGRFSITDSLKLITGARFSWYDYDATTTILSTGKVTQNQINENGVFTPYAGIVYDINDTISAYASYTSIFQPQYNFGRDGSLLDPITGTNIEAGLKGEFFDERLNGTLAVFQVNRDNVASRLSDVSYCNPTILACWEGVDGVRTRGFEVELSGFITDRWLLTGGYTYAVSKYTEGPSSGDKFNTHQYPEHVFKLFTTYTFPNEQFTIGGGLRAQSKLTYQTSTIDIEQPAYAVFDVMAKYDFTENTSLQLNVNNVFDKEYYSALNNGVGYGFFMGAPRNLKLTLKHSF</sequence>
<keyword evidence="13 14" id="KW-0998">Cell outer membrane</keyword>
<evidence type="ECO:0000256" key="15">
    <source>
        <dbReference type="RuleBase" id="RU003357"/>
    </source>
</evidence>
<keyword evidence="4 14" id="KW-1134">Transmembrane beta strand</keyword>
<name>A0A7X0D349_9HYPH</name>
<evidence type="ECO:0000313" key="18">
    <source>
        <dbReference type="EMBL" id="MBB6165748.1"/>
    </source>
</evidence>